<dbReference type="EMBL" id="RCHS01002942">
    <property type="protein sequence ID" value="RMX44856.1"/>
    <property type="molecule type" value="Genomic_DNA"/>
</dbReference>
<feature type="region of interest" description="Disordered" evidence="1">
    <location>
        <begin position="35"/>
        <end position="129"/>
    </location>
</feature>
<accession>A0A3M6TU25</accession>
<comment type="caution">
    <text evidence="2">The sequence shown here is derived from an EMBL/GenBank/DDBJ whole genome shotgun (WGS) entry which is preliminary data.</text>
</comment>
<keyword evidence="3" id="KW-1185">Reference proteome</keyword>
<feature type="compositionally biased region" description="Polar residues" evidence="1">
    <location>
        <begin position="80"/>
        <end position="98"/>
    </location>
</feature>
<proteinExistence type="predicted"/>
<dbReference type="AlphaFoldDB" id="A0A3M6TU25"/>
<reference evidence="2 3" key="1">
    <citation type="journal article" date="2018" name="Sci. Rep.">
        <title>Comparative analysis of the Pocillopora damicornis genome highlights role of immune system in coral evolution.</title>
        <authorList>
            <person name="Cunning R."/>
            <person name="Bay R.A."/>
            <person name="Gillette P."/>
            <person name="Baker A.C."/>
            <person name="Traylor-Knowles N."/>
        </authorList>
    </citation>
    <scope>NUCLEOTIDE SEQUENCE [LARGE SCALE GENOMIC DNA]</scope>
    <source>
        <strain evidence="2">RSMAS</strain>
        <tissue evidence="2">Whole animal</tissue>
    </source>
</reference>
<evidence type="ECO:0000313" key="2">
    <source>
        <dbReference type="EMBL" id="RMX44856.1"/>
    </source>
</evidence>
<evidence type="ECO:0000313" key="3">
    <source>
        <dbReference type="Proteomes" id="UP000275408"/>
    </source>
</evidence>
<sequence>MNQSNVDNRDWQINVSMIKKEKIANASVECRQKRLANQHKDVKTSRPARVTKQKTAKQSRTTVNPVGHPSVFSAGDKLSDNLNPSSLFAQDTSRTTGGIEQPSALDFNLSSSSASDASHTSGSKDHPSALELSLSSMDDSSSMEKEVGQTSCISQQQQCLVQSHRRCCYCLRSSVIVSEK</sequence>
<organism evidence="2 3">
    <name type="scientific">Pocillopora damicornis</name>
    <name type="common">Cauliflower coral</name>
    <name type="synonym">Millepora damicornis</name>
    <dbReference type="NCBI Taxonomy" id="46731"/>
    <lineage>
        <taxon>Eukaryota</taxon>
        <taxon>Metazoa</taxon>
        <taxon>Cnidaria</taxon>
        <taxon>Anthozoa</taxon>
        <taxon>Hexacorallia</taxon>
        <taxon>Scleractinia</taxon>
        <taxon>Astrocoeniina</taxon>
        <taxon>Pocilloporidae</taxon>
        <taxon>Pocillopora</taxon>
    </lineage>
</organism>
<name>A0A3M6TU25_POCDA</name>
<gene>
    <name evidence="2" type="ORF">pdam_00025500</name>
</gene>
<evidence type="ECO:0000256" key="1">
    <source>
        <dbReference type="SAM" id="MobiDB-lite"/>
    </source>
</evidence>
<dbReference type="Proteomes" id="UP000275408">
    <property type="component" value="Unassembled WGS sequence"/>
</dbReference>
<protein>
    <submittedName>
        <fullName evidence="2">Uncharacterized protein</fullName>
    </submittedName>
</protein>
<feature type="compositionally biased region" description="Low complexity" evidence="1">
    <location>
        <begin position="103"/>
        <end position="121"/>
    </location>
</feature>